<evidence type="ECO:0000313" key="1">
    <source>
        <dbReference type="EMBL" id="KTD65166.1"/>
    </source>
</evidence>
<dbReference type="AlphaFoldDB" id="A0A0W0Z8C6"/>
<dbReference type="Proteomes" id="UP000054877">
    <property type="component" value="Unassembled WGS sequence"/>
</dbReference>
<gene>
    <name evidence="1" type="ORF">Lspi_0780</name>
</gene>
<reference evidence="1 2" key="1">
    <citation type="submission" date="2015-11" db="EMBL/GenBank/DDBJ databases">
        <title>Genomic analysis of 38 Legionella species identifies large and diverse effector repertoires.</title>
        <authorList>
            <person name="Burstein D."/>
            <person name="Amaro F."/>
            <person name="Zusman T."/>
            <person name="Lifshitz Z."/>
            <person name="Cohen O."/>
            <person name="Gilbert J.A."/>
            <person name="Pupko T."/>
            <person name="Shuman H.A."/>
            <person name="Segal G."/>
        </authorList>
    </citation>
    <scope>NUCLEOTIDE SEQUENCE [LARGE SCALE GENOMIC DNA]</scope>
    <source>
        <strain evidence="1 2">Mt.St.Helens-9</strain>
    </source>
</reference>
<comment type="caution">
    <text evidence="1">The sequence shown here is derived from an EMBL/GenBank/DDBJ whole genome shotgun (WGS) entry which is preliminary data.</text>
</comment>
<organism evidence="1 2">
    <name type="scientific">Legionella spiritensis</name>
    <dbReference type="NCBI Taxonomy" id="452"/>
    <lineage>
        <taxon>Bacteria</taxon>
        <taxon>Pseudomonadati</taxon>
        <taxon>Pseudomonadota</taxon>
        <taxon>Gammaproteobacteria</taxon>
        <taxon>Legionellales</taxon>
        <taxon>Legionellaceae</taxon>
        <taxon>Legionella</taxon>
    </lineage>
</organism>
<protein>
    <submittedName>
        <fullName evidence="1">Uncharacterized protein</fullName>
    </submittedName>
</protein>
<dbReference type="EMBL" id="LNYX01000011">
    <property type="protein sequence ID" value="KTD65166.1"/>
    <property type="molecule type" value="Genomic_DNA"/>
</dbReference>
<evidence type="ECO:0000313" key="2">
    <source>
        <dbReference type="Proteomes" id="UP000054877"/>
    </source>
</evidence>
<accession>A0A0W0Z8C6</accession>
<dbReference type="RefSeq" id="WP_058482730.1">
    <property type="nucleotide sequence ID" value="NZ_LT906457.1"/>
</dbReference>
<proteinExistence type="predicted"/>
<name>A0A0W0Z8C6_LEGSP</name>
<sequence>MQKQKKLMLPVLKRRNSFWGLSHKKPLPQPTSTDDIHTHSSTTFFSAVKNVTPPYHDCFFNPKDKALYEALLAAIFFKYRQLYIPLLNQVFAVMIPGLTKVWQYYMQTGGNKNKEHRFLCEEMYNTFIQKHALPSLYHNVTQEPATFFHQMIMDLQSEDPDTFFKKLAICRAYLTFFMGKGQLSPHGEGAIKNDWEPHIDLKRMLGDTVTLRDDWFLRNVRKNRPLYIVGDFLSRNIGYLPPYAYNTLSKTHRELLINKVPEHEVGGYIFSITTLGDFTSSGSYTYSMPQLCGPSGMTAMYLALAAQTELSQEARSLYSFIMSLYTVGFGGHSIDETFIMGSKKGTLRFNEYQRGDYLSIIPAILKHDNNFADLYQEILNLNQEFLVEQIADTPRHMENNTRSAEIARHSQPGLDCSINTLLPAETSDSHCHRLP</sequence>
<keyword evidence="2" id="KW-1185">Reference proteome</keyword>